<reference evidence="1" key="1">
    <citation type="submission" date="2015-10" db="EMBL/GenBank/DDBJ databases">
        <authorList>
            <person name="Gilbert D.G."/>
        </authorList>
    </citation>
    <scope>NUCLEOTIDE SEQUENCE</scope>
</reference>
<organism evidence="1">
    <name type="scientific">hydrothermal vent metagenome</name>
    <dbReference type="NCBI Taxonomy" id="652676"/>
    <lineage>
        <taxon>unclassified sequences</taxon>
        <taxon>metagenomes</taxon>
        <taxon>ecological metagenomes</taxon>
    </lineage>
</organism>
<sequence>MKKWLLVVIIWNLSACVGPPDPDQGLVENLPVIINTNSAFSFSVRGENYTFEENIDLSLNLPDSKTVASTLIVTEYKSTDTTFIELVDVDGLKIYDYMVNSNMTRVDQTASLKPKKAILQGRKFSGILQWVVTAN</sequence>
<dbReference type="EMBL" id="FAXC01000185">
    <property type="protein sequence ID" value="CUV09124.1"/>
    <property type="molecule type" value="Genomic_DNA"/>
</dbReference>
<accession>A0A160VIY2</accession>
<dbReference type="AlphaFoldDB" id="A0A160VIY2"/>
<name>A0A160VIY2_9ZZZZ</name>
<protein>
    <submittedName>
        <fullName evidence="1">Uncharacterized protein</fullName>
    </submittedName>
</protein>
<evidence type="ECO:0000313" key="1">
    <source>
        <dbReference type="EMBL" id="CUV09124.1"/>
    </source>
</evidence>
<gene>
    <name evidence="1" type="ORF">MGWOODY_Mmi2081</name>
</gene>
<proteinExistence type="predicted"/>